<evidence type="ECO:0000313" key="6">
    <source>
        <dbReference type="Proteomes" id="UP000294028"/>
    </source>
</evidence>
<dbReference type="EMBL" id="RZHH01000002">
    <property type="protein sequence ID" value="RYJ12970.1"/>
    <property type="molecule type" value="Genomic_DNA"/>
</dbReference>
<gene>
    <name evidence="5" type="ORF">ELS19_02630</name>
</gene>
<dbReference type="AlphaFoldDB" id="A0A482T5P8"/>
<protein>
    <submittedName>
        <fullName evidence="5">Creatininase family protein</fullName>
    </submittedName>
</protein>
<dbReference type="Pfam" id="PF02633">
    <property type="entry name" value="Creatininase"/>
    <property type="match status" value="1"/>
</dbReference>
<dbReference type="PANTHER" id="PTHR35005:SF1">
    <property type="entry name" value="2-AMINO-5-FORMYLAMINO-6-RIBOSYLAMINOPYRIMIDIN-4(3H)-ONE 5'-MONOPHOSPHATE DEFORMYLASE"/>
    <property type="match status" value="1"/>
</dbReference>
<dbReference type="GeneID" id="9994388"/>
<name>A0A482T5P8_9EURY</name>
<accession>A0A482T5P8</accession>
<dbReference type="RefSeq" id="WP_129783467.1">
    <property type="nucleotide sequence ID" value="NZ_RZHH01000002.1"/>
</dbReference>
<dbReference type="SUPFAM" id="SSF102215">
    <property type="entry name" value="Creatininase"/>
    <property type="match status" value="1"/>
</dbReference>
<dbReference type="PANTHER" id="PTHR35005">
    <property type="entry name" value="3-DEHYDRO-SCYLLO-INOSOSE HYDROLASE"/>
    <property type="match status" value="1"/>
</dbReference>
<proteinExistence type="predicted"/>
<dbReference type="GO" id="GO:0009231">
    <property type="term" value="P:riboflavin biosynthetic process"/>
    <property type="evidence" value="ECO:0007669"/>
    <property type="project" value="TreeGrafter"/>
</dbReference>
<keyword evidence="2" id="KW-0479">Metal-binding</keyword>
<dbReference type="Gene3D" id="3.40.50.10310">
    <property type="entry name" value="Creatininase"/>
    <property type="match status" value="1"/>
</dbReference>
<evidence type="ECO:0000313" key="5">
    <source>
        <dbReference type="EMBL" id="RYJ12970.1"/>
    </source>
</evidence>
<keyword evidence="4" id="KW-0862">Zinc</keyword>
<dbReference type="InterPro" id="IPR024087">
    <property type="entry name" value="Creatininase-like_sf"/>
</dbReference>
<evidence type="ECO:0000256" key="2">
    <source>
        <dbReference type="ARBA" id="ARBA00022723"/>
    </source>
</evidence>
<comment type="cofactor">
    <cofactor evidence="1">
        <name>Zn(2+)</name>
        <dbReference type="ChEBI" id="CHEBI:29105"/>
    </cofactor>
</comment>
<dbReference type="Proteomes" id="UP000294028">
    <property type="component" value="Unassembled WGS sequence"/>
</dbReference>
<comment type="caution">
    <text evidence="5">The sequence shown here is derived from an EMBL/GenBank/DDBJ whole genome shotgun (WGS) entry which is preliminary data.</text>
</comment>
<organism evidence="5 6">
    <name type="scientific">Halogeometricum borinquense</name>
    <dbReference type="NCBI Taxonomy" id="60847"/>
    <lineage>
        <taxon>Archaea</taxon>
        <taxon>Methanobacteriati</taxon>
        <taxon>Methanobacteriota</taxon>
        <taxon>Stenosarchaea group</taxon>
        <taxon>Halobacteria</taxon>
        <taxon>Halobacteriales</taxon>
        <taxon>Haloferacaceae</taxon>
        <taxon>Halogeometricum</taxon>
    </lineage>
</organism>
<dbReference type="GO" id="GO:0046872">
    <property type="term" value="F:metal ion binding"/>
    <property type="evidence" value="ECO:0007669"/>
    <property type="project" value="UniProtKB-KW"/>
</dbReference>
<evidence type="ECO:0000256" key="4">
    <source>
        <dbReference type="ARBA" id="ARBA00022833"/>
    </source>
</evidence>
<keyword evidence="3" id="KW-0378">Hydrolase</keyword>
<evidence type="ECO:0000256" key="1">
    <source>
        <dbReference type="ARBA" id="ARBA00001947"/>
    </source>
</evidence>
<reference evidence="5 6" key="1">
    <citation type="submission" date="2018-12" db="EMBL/GenBank/DDBJ databases">
        <title>Genome analysis provides insights into bioremediation potentialities of Halogeometricum borinquense strain N11.</title>
        <authorList>
            <person name="Najjari A."/>
            <person name="Youssef N."/>
            <person name="Fhoula I."/>
            <person name="Ben Dhia O."/>
            <person name="Mahjoubi M."/>
            <person name="Ouzari H.I."/>
            <person name="Cherif A."/>
        </authorList>
    </citation>
    <scope>NUCLEOTIDE SEQUENCE [LARGE SCALE GENOMIC DNA]</scope>
    <source>
        <strain evidence="5 6">N11</strain>
    </source>
</reference>
<dbReference type="InterPro" id="IPR003785">
    <property type="entry name" value="Creatininase/forma_Hydrolase"/>
</dbReference>
<sequence>MSIDTIASTVSSLPSIRLEACTWTEVESALESGMRTAVVAVGAIEQHGPHLPLIMDTLAGDELARRIAEKLGDAFAAPTIRPGCSGHHMEFPGTITVPPETLMDVIRSYCRSLDEHGFEHIALVPTHGGNFAPVNTVAPEIGREIDANVVAVADLHEYMDRQKAGLHAGGVEYEESVIHAGAVETAMVLAVDEGLVRTDELAVGHEGEVSTARLLSDGFASITENGVLGDPRAATAEAGEEIFEAVADAYVERIETERDAV</sequence>
<evidence type="ECO:0000256" key="3">
    <source>
        <dbReference type="ARBA" id="ARBA00022801"/>
    </source>
</evidence>
<dbReference type="GO" id="GO:0016811">
    <property type="term" value="F:hydrolase activity, acting on carbon-nitrogen (but not peptide) bonds, in linear amides"/>
    <property type="evidence" value="ECO:0007669"/>
    <property type="project" value="TreeGrafter"/>
</dbReference>